<evidence type="ECO:0000259" key="14">
    <source>
        <dbReference type="PROSITE" id="PS50011"/>
    </source>
</evidence>
<proteinExistence type="inferred from homology"/>
<evidence type="ECO:0000256" key="6">
    <source>
        <dbReference type="ARBA" id="ARBA00022679"/>
    </source>
</evidence>
<evidence type="ECO:0000313" key="16">
    <source>
        <dbReference type="Proteomes" id="UP000327118"/>
    </source>
</evidence>
<keyword evidence="5" id="KW-0597">Phosphoprotein</keyword>
<evidence type="ECO:0000256" key="4">
    <source>
        <dbReference type="ARBA" id="ARBA00022527"/>
    </source>
</evidence>
<feature type="region of interest" description="Disordered" evidence="13">
    <location>
        <begin position="767"/>
        <end position="786"/>
    </location>
</feature>
<comment type="catalytic activity">
    <reaction evidence="10">
        <text>L-threonyl-[protein] + ATP = O-phospho-L-threonyl-[protein] + ADP + H(+)</text>
        <dbReference type="Rhea" id="RHEA:46608"/>
        <dbReference type="Rhea" id="RHEA-COMP:11060"/>
        <dbReference type="Rhea" id="RHEA-COMP:11605"/>
        <dbReference type="ChEBI" id="CHEBI:15378"/>
        <dbReference type="ChEBI" id="CHEBI:30013"/>
        <dbReference type="ChEBI" id="CHEBI:30616"/>
        <dbReference type="ChEBI" id="CHEBI:61977"/>
        <dbReference type="ChEBI" id="CHEBI:456216"/>
        <dbReference type="EC" id="2.7.11.1"/>
    </reaction>
</comment>
<evidence type="ECO:0000256" key="13">
    <source>
        <dbReference type="SAM" id="MobiDB-lite"/>
    </source>
</evidence>
<keyword evidence="7 12" id="KW-0547">Nucleotide-binding</keyword>
<gene>
    <name evidence="15" type="ORF">BDV28DRAFT_164043</name>
</gene>
<keyword evidence="6" id="KW-0808">Transferase</keyword>
<keyword evidence="16" id="KW-1185">Reference proteome</keyword>
<dbReference type="GO" id="GO:0035556">
    <property type="term" value="P:intracellular signal transduction"/>
    <property type="evidence" value="ECO:0007669"/>
    <property type="project" value="TreeGrafter"/>
</dbReference>
<dbReference type="PROSITE" id="PS00107">
    <property type="entry name" value="PROTEIN_KINASE_ATP"/>
    <property type="match status" value="1"/>
</dbReference>
<evidence type="ECO:0000256" key="11">
    <source>
        <dbReference type="ARBA" id="ARBA00048679"/>
    </source>
</evidence>
<dbReference type="OrthoDB" id="504170at2759"/>
<dbReference type="InterPro" id="IPR031850">
    <property type="entry name" value="Fungal_KA1_dom"/>
</dbReference>
<feature type="compositionally biased region" description="Polar residues" evidence="13">
    <location>
        <begin position="928"/>
        <end position="946"/>
    </location>
</feature>
<dbReference type="Pfam" id="PF16797">
    <property type="entry name" value="Fungal_KA1"/>
    <property type="match status" value="1"/>
</dbReference>
<feature type="compositionally biased region" description="Polar residues" evidence="13">
    <location>
        <begin position="884"/>
        <end position="895"/>
    </location>
</feature>
<dbReference type="AlphaFoldDB" id="A0A5N6YTI2"/>
<dbReference type="Gene3D" id="3.30.310.220">
    <property type="entry name" value="Fungal kinase associated-1 domain"/>
    <property type="match status" value="1"/>
</dbReference>
<dbReference type="Proteomes" id="UP000327118">
    <property type="component" value="Unassembled WGS sequence"/>
</dbReference>
<dbReference type="InterPro" id="IPR043024">
    <property type="entry name" value="KA1_sf_fungal"/>
</dbReference>
<dbReference type="PANTHER" id="PTHR24346:SF110">
    <property type="entry name" value="NON-SPECIFIC SERINE_THREONINE PROTEIN KINASE"/>
    <property type="match status" value="1"/>
</dbReference>
<evidence type="ECO:0000256" key="3">
    <source>
        <dbReference type="ARBA" id="ARBA00012513"/>
    </source>
</evidence>
<feature type="compositionally biased region" description="Polar residues" evidence="13">
    <location>
        <begin position="505"/>
        <end position="524"/>
    </location>
</feature>
<dbReference type="GO" id="GO:0005940">
    <property type="term" value="C:septin ring"/>
    <property type="evidence" value="ECO:0007669"/>
    <property type="project" value="UniProtKB-ARBA"/>
</dbReference>
<comment type="similarity">
    <text evidence="2">Belongs to the protein kinase superfamily. CAMK Ser/Thr protein kinase family. NIM1 subfamily.</text>
</comment>
<comment type="catalytic activity">
    <reaction evidence="11">
        <text>L-seryl-[protein] + ATP = O-phospho-L-seryl-[protein] + ADP + H(+)</text>
        <dbReference type="Rhea" id="RHEA:17989"/>
        <dbReference type="Rhea" id="RHEA-COMP:9863"/>
        <dbReference type="Rhea" id="RHEA-COMP:11604"/>
        <dbReference type="ChEBI" id="CHEBI:15378"/>
        <dbReference type="ChEBI" id="CHEBI:29999"/>
        <dbReference type="ChEBI" id="CHEBI:30616"/>
        <dbReference type="ChEBI" id="CHEBI:83421"/>
        <dbReference type="ChEBI" id="CHEBI:456216"/>
        <dbReference type="EC" id="2.7.11.1"/>
    </reaction>
</comment>
<feature type="binding site" evidence="12">
    <location>
        <position position="133"/>
    </location>
    <ligand>
        <name>ATP</name>
        <dbReference type="ChEBI" id="CHEBI:30616"/>
    </ligand>
</feature>
<dbReference type="EC" id="2.7.11.1" evidence="3"/>
<dbReference type="InterPro" id="IPR011009">
    <property type="entry name" value="Kinase-like_dom_sf"/>
</dbReference>
<dbReference type="GO" id="GO:0004674">
    <property type="term" value="F:protein serine/threonine kinase activity"/>
    <property type="evidence" value="ECO:0007669"/>
    <property type="project" value="UniProtKB-KW"/>
</dbReference>
<organism evidence="15 16">
    <name type="scientific">Aspergillus coremiiformis</name>
    <dbReference type="NCBI Taxonomy" id="138285"/>
    <lineage>
        <taxon>Eukaryota</taxon>
        <taxon>Fungi</taxon>
        <taxon>Dikarya</taxon>
        <taxon>Ascomycota</taxon>
        <taxon>Pezizomycotina</taxon>
        <taxon>Eurotiomycetes</taxon>
        <taxon>Eurotiomycetidae</taxon>
        <taxon>Eurotiales</taxon>
        <taxon>Aspergillaceae</taxon>
        <taxon>Aspergillus</taxon>
        <taxon>Aspergillus subgen. Circumdati</taxon>
    </lineage>
</organism>
<comment type="subcellular location">
    <subcellularLocation>
        <location evidence="1">Bud neck</location>
    </subcellularLocation>
</comment>
<evidence type="ECO:0000256" key="8">
    <source>
        <dbReference type="ARBA" id="ARBA00022777"/>
    </source>
</evidence>
<evidence type="ECO:0000256" key="2">
    <source>
        <dbReference type="ARBA" id="ARBA00010791"/>
    </source>
</evidence>
<feature type="compositionally biased region" description="Polar residues" evidence="13">
    <location>
        <begin position="1067"/>
        <end position="1090"/>
    </location>
</feature>
<dbReference type="PROSITE" id="PS50011">
    <property type="entry name" value="PROTEIN_KINASE_DOM"/>
    <property type="match status" value="1"/>
</dbReference>
<evidence type="ECO:0000256" key="5">
    <source>
        <dbReference type="ARBA" id="ARBA00022553"/>
    </source>
</evidence>
<feature type="region of interest" description="Disordered" evidence="13">
    <location>
        <begin position="884"/>
        <end position="956"/>
    </location>
</feature>
<dbReference type="FunFam" id="1.10.510.10:FF:000394">
    <property type="entry name" value="Serine/threonine-protein kinase HSL1"/>
    <property type="match status" value="1"/>
</dbReference>
<evidence type="ECO:0000256" key="1">
    <source>
        <dbReference type="ARBA" id="ARBA00004266"/>
    </source>
</evidence>
<dbReference type="InterPro" id="IPR008271">
    <property type="entry name" value="Ser/Thr_kinase_AS"/>
</dbReference>
<dbReference type="EMBL" id="ML739396">
    <property type="protein sequence ID" value="KAE8348805.1"/>
    <property type="molecule type" value="Genomic_DNA"/>
</dbReference>
<feature type="region of interest" description="Disordered" evidence="13">
    <location>
        <begin position="603"/>
        <end position="622"/>
    </location>
</feature>
<dbReference type="GO" id="GO:0005524">
    <property type="term" value="F:ATP binding"/>
    <property type="evidence" value="ECO:0007669"/>
    <property type="project" value="UniProtKB-UniRule"/>
</dbReference>
<protein>
    <recommendedName>
        <fullName evidence="3">non-specific serine/threonine protein kinase</fullName>
        <ecNumber evidence="3">2.7.11.1</ecNumber>
    </recommendedName>
</protein>
<feature type="domain" description="Protein kinase" evidence="14">
    <location>
        <begin position="104"/>
        <end position="377"/>
    </location>
</feature>
<name>A0A5N6YTI2_9EURO</name>
<dbReference type="Gene3D" id="1.10.510.10">
    <property type="entry name" value="Transferase(Phosphotransferase) domain 1"/>
    <property type="match status" value="1"/>
</dbReference>
<feature type="region of interest" description="Disordered" evidence="13">
    <location>
        <begin position="1063"/>
        <end position="1090"/>
    </location>
</feature>
<dbReference type="CDD" id="cd14081">
    <property type="entry name" value="STKc_BRSK1_2"/>
    <property type="match status" value="1"/>
</dbReference>
<dbReference type="InterPro" id="IPR000719">
    <property type="entry name" value="Prot_kinase_dom"/>
</dbReference>
<evidence type="ECO:0000256" key="9">
    <source>
        <dbReference type="ARBA" id="ARBA00022840"/>
    </source>
</evidence>
<evidence type="ECO:0000256" key="10">
    <source>
        <dbReference type="ARBA" id="ARBA00047899"/>
    </source>
</evidence>
<dbReference type="SMART" id="SM00220">
    <property type="entry name" value="S_TKc"/>
    <property type="match status" value="1"/>
</dbReference>
<dbReference type="Pfam" id="PF00069">
    <property type="entry name" value="Pkinase"/>
    <property type="match status" value="1"/>
</dbReference>
<keyword evidence="9 12" id="KW-0067">ATP-binding</keyword>
<dbReference type="InterPro" id="IPR017441">
    <property type="entry name" value="Protein_kinase_ATP_BS"/>
</dbReference>
<dbReference type="GO" id="GO:0005935">
    <property type="term" value="C:cellular bud neck"/>
    <property type="evidence" value="ECO:0007669"/>
    <property type="project" value="UniProtKB-SubCell"/>
</dbReference>
<sequence>MDQKAMPLSPQSIRPPLVDASNRVDKYPTPRAVQGEGLMRDQHYLTSPQPMSIVTSPLSQKGYVDNNCVSPLIHSAVEFTRNSTVSADSIVSNQGKRKTHVGPWQLGKNLGEGATGRVRLAKHMSTGQTAAIKIVSKKSAAMAQSDSIAAMDRNIGFHSKTGVRQMPSGIEREVVIMKLIEHPNVVRLYDVWENRGELYLVLEYVEGGELFNYLSKYGPLEEFEAVKLFRQIIAGLAYCHRFSICHRDLKPENILLDSQHNVKLADFGMAALQPAGHWLKTSCGSPHYAAPEIIKGRNYRGDKADLWSCGIILFALLTGYLPFDGGDLSSTLRLVKTAKVEIPEHLSDEAADLIYQILQKRPEDRISMRDIWLHPLMRRYECLDPVLSNPFIGPAPPLSVHECGPPVHSRLDIEEELLRNLQTLWHDVKREALIEKLLNAEPTHERMFYNALIKFRNEQLENYQGQALEYSASDYHHMSRGPKRPSIPRNNGRSRGSRRRGQVPTPRNASLSSSVQEPKSSATVESYDPFRSPHHVVPEKESAYARITIHRDIPDIAKRCREAEGTVTSNAISEEDFEDDIECLPSSPFAVLRNKKKLSSVKSFQSRTSHTGTRRPLNGMATPRSASYKRNVCFRHVRNRSQGSAITKAEAAAERVVDGNMRENSLESIDVGPCAEQESSPLLPAQPGLVRGAGVALRTCAPQKTLRECDFIWREDARQVSHELSQICEEAFNGGSLSTVCTTTSTCMSPETPATSVAMMSPQVSHSRISTHNGKGPGTPSRCGGWPRSYTAAELAETRRKLLAHSTQDGSEDVPGYLVAVISHLDRLIEEDKLRQRDIDESVHVSVEESVTIAHEASGLSIISEAMDAGSDITHANSQSYRRVRPQSISTNSARISRDGLRTVRMVPQSSSHSIDIVRPLTIRKKSQQGAPQDNQHQHVDSQSTPEGEKIASSRFSSLNSRYSRTLCELDPIAEIPPKLEKCHATSYPENKKWSWLPIKSHIPTETTNRVPKPLHPSNGTVIVHEVKPSADPTTQSQHSEKNRVAAIGKHKGGFFRKLMKLKGSKSSHPTTSKQPHPNLANQREAESQATETIPILTGSTEALGLINADKPLPQRPRGSRKSVNWFSRMFQFKPATRVLALNVSKMKGRKEVYKILREWKPYGMKSVSLDKANSVIHGEVAENNLRRIRPVEFSAEFYTVLERGRQANLSLVQFKQEKGAVSSFNEVVDALHKEMKQRGLLEENPFRAKEMMEVLDKFDHL</sequence>
<keyword evidence="8" id="KW-0418">Kinase</keyword>
<dbReference type="SUPFAM" id="SSF56112">
    <property type="entry name" value="Protein kinase-like (PK-like)"/>
    <property type="match status" value="1"/>
</dbReference>
<dbReference type="PANTHER" id="PTHR24346">
    <property type="entry name" value="MAP/MICROTUBULE AFFINITY-REGULATING KINASE"/>
    <property type="match status" value="1"/>
</dbReference>
<reference evidence="16" key="1">
    <citation type="submission" date="2019-04" db="EMBL/GenBank/DDBJ databases">
        <title>Friends and foes A comparative genomics studyof 23 Aspergillus species from section Flavi.</title>
        <authorList>
            <consortium name="DOE Joint Genome Institute"/>
            <person name="Kjaerbolling I."/>
            <person name="Vesth T."/>
            <person name="Frisvad J.C."/>
            <person name="Nybo J.L."/>
            <person name="Theobald S."/>
            <person name="Kildgaard S."/>
            <person name="Isbrandt T."/>
            <person name="Kuo A."/>
            <person name="Sato A."/>
            <person name="Lyhne E.K."/>
            <person name="Kogle M.E."/>
            <person name="Wiebenga A."/>
            <person name="Kun R.S."/>
            <person name="Lubbers R.J."/>
            <person name="Makela M.R."/>
            <person name="Barry K."/>
            <person name="Chovatia M."/>
            <person name="Clum A."/>
            <person name="Daum C."/>
            <person name="Haridas S."/>
            <person name="He G."/>
            <person name="LaButti K."/>
            <person name="Lipzen A."/>
            <person name="Mondo S."/>
            <person name="Riley R."/>
            <person name="Salamov A."/>
            <person name="Simmons B.A."/>
            <person name="Magnuson J.K."/>
            <person name="Henrissat B."/>
            <person name="Mortensen U.H."/>
            <person name="Larsen T.O."/>
            <person name="Devries R.P."/>
            <person name="Grigoriev I.V."/>
            <person name="Machida M."/>
            <person name="Baker S.E."/>
            <person name="Andersen M.R."/>
        </authorList>
    </citation>
    <scope>NUCLEOTIDE SEQUENCE [LARGE SCALE GENOMIC DNA]</scope>
    <source>
        <strain evidence="16">CBS 553.77</strain>
    </source>
</reference>
<feature type="region of interest" description="Disordered" evidence="13">
    <location>
        <begin position="474"/>
        <end position="534"/>
    </location>
</feature>
<evidence type="ECO:0000313" key="15">
    <source>
        <dbReference type="EMBL" id="KAE8348805.1"/>
    </source>
</evidence>
<feature type="region of interest" description="Disordered" evidence="13">
    <location>
        <begin position="1"/>
        <end position="24"/>
    </location>
</feature>
<keyword evidence="4" id="KW-0723">Serine/threonine-protein kinase</keyword>
<evidence type="ECO:0000256" key="12">
    <source>
        <dbReference type="PROSITE-ProRule" id="PRU10141"/>
    </source>
</evidence>
<evidence type="ECO:0000256" key="7">
    <source>
        <dbReference type="ARBA" id="ARBA00022741"/>
    </source>
</evidence>
<accession>A0A5N6YTI2</accession>
<dbReference type="PROSITE" id="PS00108">
    <property type="entry name" value="PROTEIN_KINASE_ST"/>
    <property type="match status" value="1"/>
</dbReference>